<gene>
    <name evidence="1" type="ORF">MGAL_10B090464</name>
</gene>
<proteinExistence type="predicted"/>
<evidence type="ECO:0008006" key="3">
    <source>
        <dbReference type="Google" id="ProtNLM"/>
    </source>
</evidence>
<protein>
    <recommendedName>
        <fullName evidence="3">CCHC-type domain-containing protein</fullName>
    </recommendedName>
</protein>
<name>A0A8B6G9Z5_MYTGA</name>
<dbReference type="EMBL" id="UYJE01008111">
    <property type="protein sequence ID" value="VDI61162.1"/>
    <property type="molecule type" value="Genomic_DNA"/>
</dbReference>
<sequence length="205" mass="23467">MNSKLGGIERNLDSLAKKVKKAEITFRFKGNQIQFELNSDIIDGIDRAVDYIDSKRPARATKLLEETIKTHKKRNKLIRIADMSEGEWNTVQEYLSDDVASNSENEKRIRAAEVEQLGKLRRQRLRKNNAVKDPLKQQEHLVKVHIMAGALFLLFLHNSLFVTTRAKLARVDKAGDMCYSCATFWHLATDCRAMDKKFGYRGGAI</sequence>
<dbReference type="OrthoDB" id="6136861at2759"/>
<dbReference type="Proteomes" id="UP000596742">
    <property type="component" value="Unassembled WGS sequence"/>
</dbReference>
<keyword evidence="2" id="KW-1185">Reference proteome</keyword>
<accession>A0A8B6G9Z5</accession>
<dbReference type="AlphaFoldDB" id="A0A8B6G9Z5"/>
<reference evidence="1" key="1">
    <citation type="submission" date="2018-11" db="EMBL/GenBank/DDBJ databases">
        <authorList>
            <person name="Alioto T."/>
            <person name="Alioto T."/>
        </authorList>
    </citation>
    <scope>NUCLEOTIDE SEQUENCE</scope>
</reference>
<comment type="caution">
    <text evidence="1">The sequence shown here is derived from an EMBL/GenBank/DDBJ whole genome shotgun (WGS) entry which is preliminary data.</text>
</comment>
<evidence type="ECO:0000313" key="1">
    <source>
        <dbReference type="EMBL" id="VDI61162.1"/>
    </source>
</evidence>
<evidence type="ECO:0000313" key="2">
    <source>
        <dbReference type="Proteomes" id="UP000596742"/>
    </source>
</evidence>
<organism evidence="1 2">
    <name type="scientific">Mytilus galloprovincialis</name>
    <name type="common">Mediterranean mussel</name>
    <dbReference type="NCBI Taxonomy" id="29158"/>
    <lineage>
        <taxon>Eukaryota</taxon>
        <taxon>Metazoa</taxon>
        <taxon>Spiralia</taxon>
        <taxon>Lophotrochozoa</taxon>
        <taxon>Mollusca</taxon>
        <taxon>Bivalvia</taxon>
        <taxon>Autobranchia</taxon>
        <taxon>Pteriomorphia</taxon>
        <taxon>Mytilida</taxon>
        <taxon>Mytiloidea</taxon>
        <taxon>Mytilidae</taxon>
        <taxon>Mytilinae</taxon>
        <taxon>Mytilus</taxon>
    </lineage>
</organism>